<dbReference type="EMBL" id="CH474031">
    <property type="protein sequence ID" value="EDL90792.1"/>
    <property type="molecule type" value="Genomic_DNA"/>
</dbReference>
<sequence>MSALYSCYIWLRCWVPCVSVPRPERLRGPPRGLILEELGCLASSHESSKALSLL</sequence>
<evidence type="ECO:0000313" key="2">
    <source>
        <dbReference type="Proteomes" id="UP000234681"/>
    </source>
</evidence>
<reference evidence="1 2" key="2">
    <citation type="submission" date="2005-09" db="EMBL/GenBank/DDBJ databases">
        <authorList>
            <person name="Mural R.J."/>
            <person name="Li P.W."/>
            <person name="Adams M.D."/>
            <person name="Amanatides P.G."/>
            <person name="Baden-Tillson H."/>
            <person name="Barnstead M."/>
            <person name="Chin S.H."/>
            <person name="Dew I."/>
            <person name="Evans C.A."/>
            <person name="Ferriera S."/>
            <person name="Flanigan M."/>
            <person name="Fosler C."/>
            <person name="Glodek A."/>
            <person name="Gu Z."/>
            <person name="Holt R.A."/>
            <person name="Jennings D."/>
            <person name="Kraft C.L."/>
            <person name="Lu F."/>
            <person name="Nguyen T."/>
            <person name="Nusskern D.R."/>
            <person name="Pfannkoch C.M."/>
            <person name="Sitter C."/>
            <person name="Sutton G.G."/>
            <person name="Venter J.C."/>
            <person name="Wang Z."/>
            <person name="Woodage T."/>
            <person name="Zheng X.H."/>
            <person name="Zhong F."/>
        </authorList>
    </citation>
    <scope>NUCLEOTIDE SEQUENCE [LARGE SCALE GENOMIC DNA]</scope>
    <source>
        <strain evidence="1">BN</strain>
        <strain evidence="2">BN, Sprague-Dawley</strain>
    </source>
</reference>
<name>A6K9U4_RAT</name>
<gene>
    <name evidence="1" type="ORF">rCG_38866</name>
</gene>
<dbReference type="EMBL" id="CH474031">
    <property type="protein sequence ID" value="EDL90794.1"/>
    <property type="molecule type" value="Genomic_DNA"/>
</dbReference>
<evidence type="ECO:0000313" key="1">
    <source>
        <dbReference type="EMBL" id="EDL90792.1"/>
    </source>
</evidence>
<dbReference type="Proteomes" id="UP000234681">
    <property type="component" value="Chromosome 16"/>
</dbReference>
<dbReference type="AlphaFoldDB" id="A6K9U4"/>
<accession>A6K9U4</accession>
<organism evidence="1 2">
    <name type="scientific">Rattus norvegicus</name>
    <name type="common">Rat</name>
    <dbReference type="NCBI Taxonomy" id="10116"/>
    <lineage>
        <taxon>Eukaryota</taxon>
        <taxon>Metazoa</taxon>
        <taxon>Chordata</taxon>
        <taxon>Craniata</taxon>
        <taxon>Vertebrata</taxon>
        <taxon>Euteleostomi</taxon>
        <taxon>Mammalia</taxon>
        <taxon>Eutheria</taxon>
        <taxon>Euarchontoglires</taxon>
        <taxon>Glires</taxon>
        <taxon>Rodentia</taxon>
        <taxon>Myomorpha</taxon>
        <taxon>Muroidea</taxon>
        <taxon>Muridae</taxon>
        <taxon>Murinae</taxon>
        <taxon>Rattus</taxon>
    </lineage>
</organism>
<proteinExistence type="predicted"/>
<protein>
    <submittedName>
        <fullName evidence="1">RCG38866, isoform CRA_a</fullName>
    </submittedName>
</protein>
<reference evidence="1" key="1">
    <citation type="journal article" date="2005" name="Genome Res.">
        <title>Gene and alternative splicing annotation with AIR.</title>
        <authorList>
            <person name="Florea L."/>
            <person name="Di Francesco V."/>
            <person name="Miller J."/>
            <person name="Turner R."/>
            <person name="Yao A."/>
            <person name="Harris M."/>
            <person name="Walenz B."/>
            <person name="Mobarry C."/>
            <person name="Merkulov G.V."/>
            <person name="Charlab R."/>
            <person name="Dew I."/>
            <person name="Deng Z."/>
            <person name="Istrail S."/>
            <person name="Li P."/>
            <person name="Sutton G."/>
        </authorList>
    </citation>
    <scope>NUCLEOTIDE SEQUENCE</scope>
    <source>
        <strain evidence="1">BN</strain>
    </source>
</reference>